<reference evidence="1 2" key="1">
    <citation type="journal article" date="2013" name="Gut Pathog.">
        <title>Evidence of a new metabolic capacity in an emerging diarrheal pathogen: lessons from the draft genomes of Vibrio fluvialis strains PG41 and I21563.</title>
        <authorList>
            <person name="Khatri I."/>
            <person name="Mahajan S."/>
            <person name="Dureja C."/>
            <person name="Subramanian S."/>
            <person name="Raychaudhuri S."/>
        </authorList>
    </citation>
    <scope>NUCLEOTIDE SEQUENCE [LARGE SCALE GENOMIC DNA]</scope>
    <source>
        <strain evidence="1 2">PG41</strain>
    </source>
</reference>
<gene>
    <name evidence="1" type="ORF">L910_0953</name>
</gene>
<dbReference type="Gene3D" id="2.40.160.20">
    <property type="match status" value="1"/>
</dbReference>
<dbReference type="InterPro" id="IPR011250">
    <property type="entry name" value="OMP/PagP_B-barrel"/>
</dbReference>
<evidence type="ECO:0000313" key="2">
    <source>
        <dbReference type="Proteomes" id="UP000014854"/>
    </source>
</evidence>
<comment type="caution">
    <text evidence="1">The sequence shown here is derived from an EMBL/GenBank/DDBJ whole genome shotgun (WGS) entry which is preliminary data.</text>
</comment>
<dbReference type="AlphaFoldDB" id="S7I295"/>
<dbReference type="SUPFAM" id="SSF56925">
    <property type="entry name" value="OMPA-like"/>
    <property type="match status" value="1"/>
</dbReference>
<organism evidence="1 2">
    <name type="scientific">Vibrio fluvialis PG41</name>
    <dbReference type="NCBI Taxonomy" id="1336752"/>
    <lineage>
        <taxon>Bacteria</taxon>
        <taxon>Pseudomonadati</taxon>
        <taxon>Pseudomonadota</taxon>
        <taxon>Gammaproteobacteria</taxon>
        <taxon>Vibrionales</taxon>
        <taxon>Vibrionaceae</taxon>
        <taxon>Vibrio</taxon>
    </lineage>
</organism>
<accession>S7I295</accession>
<sequence length="193" mass="22003">MVSAHSLNDQQPLQYDYLNMEVSSGTVSDLYAAGDSDNVTGLLFGVSHKWDESDWLLVADYSARFYHPDDDTIERYQLRLGGGYRWLLAENLDLFTHVKAGGMRIRVESDYSENDFIYSADVGVRYAFTSTFEMSLIGEAIRNKWQDENVATLRADYYFFKRVALGALVSYRDGEGSHINEMGLTLRLNYDPS</sequence>
<proteinExistence type="predicted"/>
<dbReference type="PATRIC" id="fig|1336752.4.peg.2805"/>
<name>S7I295_VIBFL</name>
<dbReference type="EMBL" id="ASXS01000011">
    <property type="protein sequence ID" value="EPP22148.1"/>
    <property type="molecule type" value="Genomic_DNA"/>
</dbReference>
<dbReference type="Proteomes" id="UP000014854">
    <property type="component" value="Unassembled WGS sequence"/>
</dbReference>
<evidence type="ECO:0000313" key="1">
    <source>
        <dbReference type="EMBL" id="EPP22148.1"/>
    </source>
</evidence>
<protein>
    <submittedName>
        <fullName evidence="1">Putative outer membrane protein, Ail and OmpX</fullName>
    </submittedName>
</protein>